<keyword evidence="1" id="KW-0732">Signal</keyword>
<dbReference type="Gene3D" id="2.20.110.10">
    <property type="entry name" value="Histone H3 K4-specific methyltransferase SET7/9 N-terminal domain"/>
    <property type="match status" value="2"/>
</dbReference>
<evidence type="ECO:0000256" key="1">
    <source>
        <dbReference type="SAM" id="SignalP"/>
    </source>
</evidence>
<reference evidence="2 3" key="1">
    <citation type="submission" date="2018-11" db="EMBL/GenBank/DDBJ databases">
        <title>Aureibaculum marinum gen. nov., sp. nov., a member of the family Flavobacteriaceae isolated from the Bohai Sea.</title>
        <authorList>
            <person name="Ji X."/>
        </authorList>
    </citation>
    <scope>NUCLEOTIDE SEQUENCE [LARGE SCALE GENOMIC DNA]</scope>
    <source>
        <strain evidence="2 3">BH-SD17</strain>
    </source>
</reference>
<protein>
    <recommendedName>
        <fullName evidence="4">Toxin-antitoxin system YwqK family antitoxin</fullName>
    </recommendedName>
</protein>
<dbReference type="Pfam" id="PF07661">
    <property type="entry name" value="MORN_2"/>
    <property type="match status" value="3"/>
</dbReference>
<dbReference type="EMBL" id="RPFJ01000013">
    <property type="protein sequence ID" value="RPD96164.1"/>
    <property type="molecule type" value="Genomic_DNA"/>
</dbReference>
<comment type="caution">
    <text evidence="2">The sequence shown here is derived from an EMBL/GenBank/DDBJ whole genome shotgun (WGS) entry which is preliminary data.</text>
</comment>
<feature type="chain" id="PRO_5018116630" description="Toxin-antitoxin system YwqK family antitoxin" evidence="1">
    <location>
        <begin position="24"/>
        <end position="693"/>
    </location>
</feature>
<evidence type="ECO:0000313" key="3">
    <source>
        <dbReference type="Proteomes" id="UP000270856"/>
    </source>
</evidence>
<feature type="signal peptide" evidence="1">
    <location>
        <begin position="1"/>
        <end position="23"/>
    </location>
</feature>
<evidence type="ECO:0008006" key="4">
    <source>
        <dbReference type="Google" id="ProtNLM"/>
    </source>
</evidence>
<evidence type="ECO:0000313" key="2">
    <source>
        <dbReference type="EMBL" id="RPD96164.1"/>
    </source>
</evidence>
<dbReference type="RefSeq" id="WP_123898294.1">
    <property type="nucleotide sequence ID" value="NZ_RPFJ01000013.1"/>
</dbReference>
<dbReference type="InterPro" id="IPR011652">
    <property type="entry name" value="MORN_2"/>
</dbReference>
<proteinExistence type="predicted"/>
<organism evidence="2 3">
    <name type="scientific">Aureibaculum marinum</name>
    <dbReference type="NCBI Taxonomy" id="2487930"/>
    <lineage>
        <taxon>Bacteria</taxon>
        <taxon>Pseudomonadati</taxon>
        <taxon>Bacteroidota</taxon>
        <taxon>Flavobacteriia</taxon>
        <taxon>Flavobacteriales</taxon>
        <taxon>Flavobacteriaceae</taxon>
        <taxon>Aureibaculum</taxon>
    </lineage>
</organism>
<dbReference type="Proteomes" id="UP000270856">
    <property type="component" value="Unassembled WGS sequence"/>
</dbReference>
<keyword evidence="3" id="KW-1185">Reference proteome</keyword>
<dbReference type="OrthoDB" id="830908at2"/>
<accession>A0A3N4NII6</accession>
<gene>
    <name evidence="2" type="ORF">EGM88_10770</name>
</gene>
<dbReference type="AlphaFoldDB" id="A0A3N4NII6"/>
<sequence length="693" mass="79987">MQQKQFTIGIFLTLTLYFSVLNAQNDTIYYDDQWNETTKSNASFYRPMPLEQEGNKVLIKDYYSDGTLQFKAWQILNDTTEVTSLGSGTYYDGKVVWYYANGNKKTEMHYKNKKQNGAEITYYKNGAVKSEYQYIDGQLQLSKFYSPEGKLVSSLKYKNGYPEEGISNCFVEYKNGKKVGEKLYYQDTNILAYERVCSDKGCYNLSTETYYNLKGQILQINKVVEERIVEGKAIDFFKGNSCGYVKGIKSITEIEHGNFNGSYTKYDVNGKVMYTGIYKDNLSYEGTFETTKNYLTYITNYENGLKIGKEIVYNKEKKIAEGFYSNGNKQNGTFVEARPFTDWSKTPIIINLKDGKEEGKQKFYNVARDLTIGYYHAKQGIKEGEYKVFDYDGEVLAEAIYKDDKPFDGEILFNDEYKLYKNGERVRENVVIDSIEQQRMEAFSKGSDTVEGIYNMGGFEMASSIVFLDTHQFFFSLSVGSLDLVTYGAYHLKNGILKLQVPLEHKQDFVIYGKNDKSLKDTIQITYYNYNAHQKPLVQLNKQWYTLEDITQQVQENSSRSKETFKIHVNKLSNLNIGIKNATDSKLVLNELLEAETLNNFNSFIIAYNVSSKEIKQFEKATFTFNGENLVSDGKEKKKRSLSATDKENVLDYIIENRAFPYTIQHGSYQKIKLNAKVSKQKIKKYIQLKNVD</sequence>
<dbReference type="SUPFAM" id="SSF82185">
    <property type="entry name" value="Histone H3 K4-specific methyltransferase SET7/9 N-terminal domain"/>
    <property type="match status" value="3"/>
</dbReference>
<name>A0A3N4NII6_9FLAO</name>